<evidence type="ECO:0000256" key="7">
    <source>
        <dbReference type="ARBA" id="ARBA00023055"/>
    </source>
</evidence>
<proteinExistence type="inferred from homology"/>
<name>A0AAD6GKJ5_9EURO</name>
<comment type="function">
    <text evidence="1">Catalyzes the intermembrane transfer of phosphatidylglycerol and phosphatidylinositol.</text>
</comment>
<evidence type="ECO:0000313" key="11">
    <source>
        <dbReference type="Proteomes" id="UP001220324"/>
    </source>
</evidence>
<keyword evidence="7" id="KW-0445">Lipid transport</keyword>
<feature type="signal peptide" evidence="8">
    <location>
        <begin position="1"/>
        <end position="17"/>
    </location>
</feature>
<dbReference type="GO" id="GO:0032934">
    <property type="term" value="F:sterol binding"/>
    <property type="evidence" value="ECO:0007669"/>
    <property type="project" value="InterPro"/>
</dbReference>
<accession>A0AAD6GKJ5</accession>
<evidence type="ECO:0000256" key="6">
    <source>
        <dbReference type="ARBA" id="ARBA00022729"/>
    </source>
</evidence>
<keyword evidence="11" id="KW-1185">Reference proteome</keyword>
<comment type="similarity">
    <text evidence="2">Belongs to the NPC2 family.</text>
</comment>
<evidence type="ECO:0000256" key="3">
    <source>
        <dbReference type="ARBA" id="ARBA00011245"/>
    </source>
</evidence>
<dbReference type="InterPro" id="IPR014756">
    <property type="entry name" value="Ig_E-set"/>
</dbReference>
<reference evidence="10 11" key="1">
    <citation type="journal article" date="2023" name="IMA Fungus">
        <title>Comparative genomic study of the Penicillium genus elucidates a diverse pangenome and 15 lateral gene transfer events.</title>
        <authorList>
            <person name="Petersen C."/>
            <person name="Sorensen T."/>
            <person name="Nielsen M.R."/>
            <person name="Sondergaard T.E."/>
            <person name="Sorensen J.L."/>
            <person name="Fitzpatrick D.A."/>
            <person name="Frisvad J.C."/>
            <person name="Nielsen K.L."/>
        </authorList>
    </citation>
    <scope>NUCLEOTIDE SEQUENCE [LARGE SCALE GENOMIC DNA]</scope>
    <source>
        <strain evidence="10 11">IBT 35679</strain>
    </source>
</reference>
<dbReference type="AlphaFoldDB" id="A0AAD6GKJ5"/>
<evidence type="ECO:0000313" key="10">
    <source>
        <dbReference type="EMBL" id="KAJ5553210.1"/>
    </source>
</evidence>
<sequence>MKFSKFAFPIFLASTLATSTSDFEWKSCGLDSDIFHPLEVEMSPDSPKSGEPVNINFKGTLSKPIEDGSSALVTVHMNFIKIYQKEVDICGDFLDGTGISCPIPPGDLSITKTYMRGFPDFPPMIITTHVKAYTADEADIACLVLMLDKPARFDLK</sequence>
<dbReference type="SMART" id="SM00737">
    <property type="entry name" value="ML"/>
    <property type="match status" value="1"/>
</dbReference>
<evidence type="ECO:0000256" key="1">
    <source>
        <dbReference type="ARBA" id="ARBA00002053"/>
    </source>
</evidence>
<gene>
    <name evidence="10" type="ORF">N7494_002588</name>
</gene>
<dbReference type="EMBL" id="JAQIZZ010000002">
    <property type="protein sequence ID" value="KAJ5553210.1"/>
    <property type="molecule type" value="Genomic_DNA"/>
</dbReference>
<evidence type="ECO:0000256" key="2">
    <source>
        <dbReference type="ARBA" id="ARBA00006370"/>
    </source>
</evidence>
<dbReference type="InterPro" id="IPR003172">
    <property type="entry name" value="ML_dom"/>
</dbReference>
<dbReference type="Pfam" id="PF02221">
    <property type="entry name" value="E1_DerP2_DerF2"/>
    <property type="match status" value="1"/>
</dbReference>
<protein>
    <recommendedName>
        <fullName evidence="4">Phosphatidylglycerol/phosphatidylinositol transfer protein</fullName>
    </recommendedName>
</protein>
<feature type="domain" description="MD-2-related lipid-recognition" evidence="9">
    <location>
        <begin position="25"/>
        <end position="147"/>
    </location>
</feature>
<comment type="caution">
    <text evidence="10">The sequence shown here is derived from an EMBL/GenBank/DDBJ whole genome shotgun (WGS) entry which is preliminary data.</text>
</comment>
<comment type="subunit">
    <text evidence="3">Monomer.</text>
</comment>
<keyword evidence="5" id="KW-0813">Transport</keyword>
<keyword evidence="6 8" id="KW-0732">Signal</keyword>
<evidence type="ECO:0000259" key="9">
    <source>
        <dbReference type="SMART" id="SM00737"/>
    </source>
</evidence>
<evidence type="ECO:0000256" key="5">
    <source>
        <dbReference type="ARBA" id="ARBA00022448"/>
    </source>
</evidence>
<dbReference type="InterPro" id="IPR036846">
    <property type="entry name" value="GM2-AP_sf"/>
</dbReference>
<evidence type="ECO:0000256" key="4">
    <source>
        <dbReference type="ARBA" id="ARBA00016056"/>
    </source>
</evidence>
<dbReference type="Gene3D" id="2.70.220.10">
    <property type="entry name" value="Ganglioside GM2 activator"/>
    <property type="match status" value="1"/>
</dbReference>
<dbReference type="InterPro" id="IPR039670">
    <property type="entry name" value="NPC2-like"/>
</dbReference>
<dbReference type="SUPFAM" id="SSF81296">
    <property type="entry name" value="E set domains"/>
    <property type="match status" value="1"/>
</dbReference>
<feature type="chain" id="PRO_5042146885" description="Phosphatidylglycerol/phosphatidylinositol transfer protein" evidence="8">
    <location>
        <begin position="18"/>
        <end position="156"/>
    </location>
</feature>
<evidence type="ECO:0000256" key="8">
    <source>
        <dbReference type="SAM" id="SignalP"/>
    </source>
</evidence>
<dbReference type="PANTHER" id="PTHR11306:SF0">
    <property type="entry name" value="PHOSPHATIDYLGLYCEROL_PHOSPHATIDYLINOSITOL TRANSFER PROTEIN"/>
    <property type="match status" value="1"/>
</dbReference>
<organism evidence="10 11">
    <name type="scientific">Penicillium frequentans</name>
    <dbReference type="NCBI Taxonomy" id="3151616"/>
    <lineage>
        <taxon>Eukaryota</taxon>
        <taxon>Fungi</taxon>
        <taxon>Dikarya</taxon>
        <taxon>Ascomycota</taxon>
        <taxon>Pezizomycotina</taxon>
        <taxon>Eurotiomycetes</taxon>
        <taxon>Eurotiomycetidae</taxon>
        <taxon>Eurotiales</taxon>
        <taxon>Aspergillaceae</taxon>
        <taxon>Penicillium</taxon>
    </lineage>
</organism>
<dbReference type="GO" id="GO:0015918">
    <property type="term" value="P:sterol transport"/>
    <property type="evidence" value="ECO:0007669"/>
    <property type="project" value="InterPro"/>
</dbReference>
<dbReference type="Proteomes" id="UP001220324">
    <property type="component" value="Unassembled WGS sequence"/>
</dbReference>
<dbReference type="PANTHER" id="PTHR11306">
    <property type="entry name" value="NIEMANN PICK TYPE C2 PROTEIN NPC2-RELATED"/>
    <property type="match status" value="1"/>
</dbReference>